<dbReference type="GO" id="GO:0006355">
    <property type="term" value="P:regulation of DNA-templated transcription"/>
    <property type="evidence" value="ECO:0007669"/>
    <property type="project" value="InterPro"/>
</dbReference>
<evidence type="ECO:0000256" key="1">
    <source>
        <dbReference type="ARBA" id="ARBA00004123"/>
    </source>
</evidence>
<name>A0A0H5C4U6_CYBJN</name>
<keyword evidence="2" id="KW-0539">Nucleus</keyword>
<dbReference type="AlphaFoldDB" id="A0A0H5C4U6"/>
<feature type="region of interest" description="Disordered" evidence="3">
    <location>
        <begin position="100"/>
        <end position="127"/>
    </location>
</feature>
<gene>
    <name evidence="4" type="ORF">BN1211_3693</name>
</gene>
<accession>A0A0H5C4U6</accession>
<dbReference type="PROSITE" id="PS00354">
    <property type="entry name" value="HMGI_Y"/>
    <property type="match status" value="1"/>
</dbReference>
<evidence type="ECO:0000256" key="3">
    <source>
        <dbReference type="SAM" id="MobiDB-lite"/>
    </source>
</evidence>
<evidence type="ECO:0000256" key="2">
    <source>
        <dbReference type="ARBA" id="ARBA00023242"/>
    </source>
</evidence>
<dbReference type="EMBL" id="CDQK01000004">
    <property type="protein sequence ID" value="CEP23170.1"/>
    <property type="molecule type" value="Genomic_DNA"/>
</dbReference>
<feature type="compositionally biased region" description="Basic residues" evidence="3">
    <location>
        <begin position="919"/>
        <end position="938"/>
    </location>
</feature>
<dbReference type="InterPro" id="IPR000637">
    <property type="entry name" value="HMGI/Y_DNA-bd_CS"/>
</dbReference>
<protein>
    <recommendedName>
        <fullName evidence="6">MULE transposase domain-containing protein</fullName>
    </recommendedName>
</protein>
<reference evidence="5" key="1">
    <citation type="journal article" date="2015" name="J. Biotechnol.">
        <title>The structure of the Cyberlindnera jadinii genome and its relation to Candida utilis analyzed by the occurrence of single nucleotide polymorphisms.</title>
        <authorList>
            <person name="Rupp O."/>
            <person name="Brinkrolf K."/>
            <person name="Buerth C."/>
            <person name="Kunigo M."/>
            <person name="Schneider J."/>
            <person name="Jaenicke S."/>
            <person name="Goesmann A."/>
            <person name="Puehler A."/>
            <person name="Jaeger K.-E."/>
            <person name="Ernst J.F."/>
        </authorList>
    </citation>
    <scope>NUCLEOTIDE SEQUENCE [LARGE SCALE GENOMIC DNA]</scope>
    <source>
        <strain evidence="5">ATCC 18201 / CBS 1600 / BCRC 20928 / JCM 3617 / NBRC 0987 / NRRL Y-1542</strain>
    </source>
</reference>
<feature type="compositionally biased region" description="Acidic residues" evidence="3">
    <location>
        <begin position="100"/>
        <end position="122"/>
    </location>
</feature>
<dbReference type="GO" id="GO:0005634">
    <property type="term" value="C:nucleus"/>
    <property type="evidence" value="ECO:0007669"/>
    <property type="project" value="UniProtKB-SubCell"/>
</dbReference>
<evidence type="ECO:0000313" key="5">
    <source>
        <dbReference type="Proteomes" id="UP000038830"/>
    </source>
</evidence>
<sequence>MDQSIILDAGELLPQSVRKAMTNLKKILSEPSNRNKLKHFTSSFSEYETLLQGTIHKLQELQNLFRFDVPNGLCDMRRIAAQSETYKEFLFSDAVDVDAVDGDEEEEPRDGTDSDDDTDEEYSGDHSLAPMNWLSINRDSSIRPESRVTTKTFLLQTAISILNEAWARRHGDSFVVEEDLTSLHMLRQAVQIYCLLEFHIFTVIEKRPDNRYITRCSSCGGKILAFDTECSLIDMQDKHFCEIPKLIKKTFCRRPVEVKSQEESLLQNVFQKLRQGGYFKLNKHGVEIDKQGYAKDYLLMAKIKNCAIANVASGIFEWLQDFEEKLAEVTTLTHKMLRHTNNQNIKFSAERARTLLKAAADSLELKSPEENLVSHSQDGIKCIFFSNVIDDKLYESIIPTLTLDACHLSLYHSQGWTDDFLTLYTIVGQAGSKGLIPLGMMLSKNAECGLDWFTFLFTFFKKNNGSHWKQLRESMRLHDESITEMTIPPLQVISDQDKGIKKALEALQTKCDIPIDNFVCSKHVERNLSKYTKVKSRKEMQQGFFCLIFEADQTKLPIIQESLKSHFYEKNKNSKNSTFNLITNTEERVKGLQLYNSTTPRFDIMTSNHCEILNAEMCSFRRFNPTYLIVETLSMQSEKVQIAESMIFLRNVITRQRRRLPKDKEREDDSDRQILTNYGSFLYSTTLITASCLNRQEAGVTIDKSSSTTETKTYKYNVSWDCDISVSKLMEVLRVYFKKIRRRDSFINFRAYAYWQLQFRSAVVIEKKCATVTEEGERKVHSTYSCSHCQKQAYTFVECPHITCVKMRAVLKGHPLIPSMQLLVKEVLREDRRKGRYGYCPPILRYNSQLSRANRCILKKTVSASHNSTVKLFSQDQLLGTVSVLKSNNSTTEGVKEMNRKRMAYASNRHKSATEVAKKRGRGRPKKSEKRKNYKRKKLLEETEADKSGTSTSK</sequence>
<evidence type="ECO:0000313" key="4">
    <source>
        <dbReference type="EMBL" id="CEP23170.1"/>
    </source>
</evidence>
<proteinExistence type="predicted"/>
<evidence type="ECO:0008006" key="6">
    <source>
        <dbReference type="Google" id="ProtNLM"/>
    </source>
</evidence>
<comment type="subcellular location">
    <subcellularLocation>
        <location evidence="1">Nucleus</location>
    </subcellularLocation>
</comment>
<dbReference type="Proteomes" id="UP000038830">
    <property type="component" value="Unassembled WGS sequence"/>
</dbReference>
<organism evidence="4 5">
    <name type="scientific">Cyberlindnera jadinii (strain ATCC 18201 / CBS 1600 / BCRC 20928 / JCM 3617 / NBRC 0987 / NRRL Y-1542)</name>
    <name type="common">Torula yeast</name>
    <name type="synonym">Candida utilis</name>
    <dbReference type="NCBI Taxonomy" id="983966"/>
    <lineage>
        <taxon>Eukaryota</taxon>
        <taxon>Fungi</taxon>
        <taxon>Dikarya</taxon>
        <taxon>Ascomycota</taxon>
        <taxon>Saccharomycotina</taxon>
        <taxon>Saccharomycetes</taxon>
        <taxon>Phaffomycetales</taxon>
        <taxon>Phaffomycetaceae</taxon>
        <taxon>Cyberlindnera</taxon>
    </lineage>
</organism>
<feature type="region of interest" description="Disordered" evidence="3">
    <location>
        <begin position="906"/>
        <end position="954"/>
    </location>
</feature>